<keyword evidence="2" id="KW-1185">Reference proteome</keyword>
<evidence type="ECO:0000313" key="2">
    <source>
        <dbReference type="Proteomes" id="UP001320706"/>
    </source>
</evidence>
<accession>A0ACC3SQG5</accession>
<organism evidence="1 2">
    <name type="scientific">Zalaria obscura</name>
    <dbReference type="NCBI Taxonomy" id="2024903"/>
    <lineage>
        <taxon>Eukaryota</taxon>
        <taxon>Fungi</taxon>
        <taxon>Dikarya</taxon>
        <taxon>Ascomycota</taxon>
        <taxon>Pezizomycotina</taxon>
        <taxon>Dothideomycetes</taxon>
        <taxon>Dothideomycetidae</taxon>
        <taxon>Dothideales</taxon>
        <taxon>Zalariaceae</taxon>
        <taxon>Zalaria</taxon>
    </lineage>
</organism>
<name>A0ACC3SQG5_9PEZI</name>
<dbReference type="Proteomes" id="UP001320706">
    <property type="component" value="Unassembled WGS sequence"/>
</dbReference>
<sequence>MAPNELYQYSTLNALMEDVYHDGIPVSAVSKSGNHGLGTFKDMDGEMVIIDSTVYQMQAGGTIAEADPNTPVPFVQTTNFSPTITKEVPSISKDGLTAALDELAPKAKNHFISVRMDGVFDTVTARTVAKKTPEQKGRSLAENQVVKTWHGVKGTLIGFRSPEFSQGLSVAGSHIHLISEDRKMGGHVLDFQAHNIKLQIAVIKNMHLELPENDEFAAAKLVQTDEDIKAVEG</sequence>
<reference evidence="1" key="1">
    <citation type="submission" date="2024-02" db="EMBL/GenBank/DDBJ databases">
        <title>Metagenome Assembled Genome of Zalaria obscura JY119.</title>
        <authorList>
            <person name="Vighnesh L."/>
            <person name="Jagadeeshwari U."/>
            <person name="Venkata Ramana C."/>
            <person name="Sasikala C."/>
        </authorList>
    </citation>
    <scope>NUCLEOTIDE SEQUENCE</scope>
    <source>
        <strain evidence="1">JY119</strain>
    </source>
</reference>
<evidence type="ECO:0000313" key="1">
    <source>
        <dbReference type="EMBL" id="KAK8220030.1"/>
    </source>
</evidence>
<gene>
    <name evidence="1" type="ORF">M8818_000446</name>
</gene>
<protein>
    <submittedName>
        <fullName evidence="1">Uncharacterized protein</fullName>
    </submittedName>
</protein>
<proteinExistence type="predicted"/>
<dbReference type="EMBL" id="JAMKPW020000002">
    <property type="protein sequence ID" value="KAK8220030.1"/>
    <property type="molecule type" value="Genomic_DNA"/>
</dbReference>
<comment type="caution">
    <text evidence="1">The sequence shown here is derived from an EMBL/GenBank/DDBJ whole genome shotgun (WGS) entry which is preliminary data.</text>
</comment>